<feature type="region of interest" description="Disordered" evidence="3">
    <location>
        <begin position="24"/>
        <end position="60"/>
    </location>
</feature>
<evidence type="ECO:0000313" key="6">
    <source>
        <dbReference type="RefSeq" id="XP_010927665.1"/>
    </source>
</evidence>
<dbReference type="Pfam" id="PF01535">
    <property type="entry name" value="PPR"/>
    <property type="match status" value="4"/>
</dbReference>
<dbReference type="GO" id="GO:0003723">
    <property type="term" value="F:RNA binding"/>
    <property type="evidence" value="ECO:0007669"/>
    <property type="project" value="InterPro"/>
</dbReference>
<accession>A0A6I9RJN9</accession>
<evidence type="ECO:0000313" key="5">
    <source>
        <dbReference type="Proteomes" id="UP000504607"/>
    </source>
</evidence>
<dbReference type="PANTHER" id="PTHR47926:SF494">
    <property type="entry name" value="DYW DOMAIN-CONTAINING PROTEIN"/>
    <property type="match status" value="1"/>
</dbReference>
<dbReference type="InterPro" id="IPR046848">
    <property type="entry name" value="E_motif"/>
</dbReference>
<reference evidence="6" key="1">
    <citation type="submission" date="2025-08" db="UniProtKB">
        <authorList>
            <consortium name="RefSeq"/>
        </authorList>
    </citation>
    <scope>IDENTIFICATION</scope>
</reference>
<evidence type="ECO:0000256" key="1">
    <source>
        <dbReference type="ARBA" id="ARBA00022737"/>
    </source>
</evidence>
<dbReference type="NCBIfam" id="TIGR00756">
    <property type="entry name" value="PPR"/>
    <property type="match status" value="4"/>
</dbReference>
<dbReference type="PANTHER" id="PTHR47926">
    <property type="entry name" value="PENTATRICOPEPTIDE REPEAT-CONTAINING PROTEIN"/>
    <property type="match status" value="1"/>
</dbReference>
<dbReference type="InterPro" id="IPR032867">
    <property type="entry name" value="DYW_dom"/>
</dbReference>
<feature type="compositionally biased region" description="Pro residues" evidence="3">
    <location>
        <begin position="43"/>
        <end position="60"/>
    </location>
</feature>
<feature type="repeat" description="PPR" evidence="2">
    <location>
        <begin position="131"/>
        <end position="165"/>
    </location>
</feature>
<dbReference type="InterPro" id="IPR002885">
    <property type="entry name" value="PPR_rpt"/>
</dbReference>
<dbReference type="InterPro" id="IPR046849">
    <property type="entry name" value="E2_motif"/>
</dbReference>
<dbReference type="InterPro" id="IPR046960">
    <property type="entry name" value="PPR_At4g14850-like_plant"/>
</dbReference>
<dbReference type="Pfam" id="PF20431">
    <property type="entry name" value="E_motif"/>
    <property type="match status" value="1"/>
</dbReference>
<feature type="repeat" description="PPR" evidence="2">
    <location>
        <begin position="201"/>
        <end position="235"/>
    </location>
</feature>
<dbReference type="RefSeq" id="XP_010927665.1">
    <property type="nucleotide sequence ID" value="XM_010929363.3"/>
</dbReference>
<sequence>MPPLKKAITNILNFPRSRSIAALSSTPLSRSPTQSLTSVLQNAPPPADTTHSPLPPLPSPMEDPRRAFLHLLKDSSRTTTTLSDVELLHSRAIKVGLARDGQVGAGLLNLYAKCNCLDLAHKLFVEIRERDVFAWTILISGFSRNEEYETALSLFMRMLTEGVLPNCFTLASVLKCCGGFNSLQMGKGIHGWLMRNGVRLDVVLQNSILDFYAKCGTFEYVERIFEMMNERDTVSWNIMIGAHLQNGDIDGSMKMFKMSPLHDVSSWNTIINGQMENRLDMNALQLLYHMVEIGPKFNLFTFSMALILAGKLALLELGRQLHGQIVRLGCEHDAFVRNSLIDMYCKCGKTEVSSIIFNSSSQCVDGLMPKTISWSSMVAGYVQNGRGEEALVLFCRMFREGIKVDLFTLTSITAACSDAGILEEGRQVHACVEKLGHGFDTFLASAITDMYAKCGSLEDARKIFNSFHSRNVVLWTSIIGSYASHGQGKEAIQLFESMLQDKIMPNEITFVGVLSACSHGGLVEEGYNYFRLMQEDHGIVPDIEHYTCMVDLLGRAGLLEKAKDFIHENNISHHTVVWRALLSACRVHNHIEMAIWTSEQLVRLEPCDPGSYILLSNIHATKRKWGEASKLRNLMQERGVRKQPGRSWIQLKNKIHTFVAGDRSHPQADEVYSYLECLIGRLKVLGYSSRTDLVLHDVEEEQKESALNYHSEKLAIAYGIISTPDGSPLRVMKNLRICVDCHEAIKYICQATGREIIVRDSHRFHHFKDGKCSCGDYW</sequence>
<evidence type="ECO:0000259" key="4">
    <source>
        <dbReference type="Pfam" id="PF14432"/>
    </source>
</evidence>
<dbReference type="OrthoDB" id="442680at2759"/>
<proteinExistence type="predicted"/>
<feature type="repeat" description="PPR" evidence="2">
    <location>
        <begin position="471"/>
        <end position="505"/>
    </location>
</feature>
<dbReference type="Pfam" id="PF14432">
    <property type="entry name" value="DYW_deaminase"/>
    <property type="match status" value="1"/>
</dbReference>
<dbReference type="Pfam" id="PF13041">
    <property type="entry name" value="PPR_2"/>
    <property type="match status" value="3"/>
</dbReference>
<evidence type="ECO:0000256" key="3">
    <source>
        <dbReference type="SAM" id="MobiDB-lite"/>
    </source>
</evidence>
<dbReference type="Gene3D" id="1.25.40.10">
    <property type="entry name" value="Tetratricopeptide repeat domain"/>
    <property type="match status" value="4"/>
</dbReference>
<dbReference type="FunFam" id="1.25.40.10:FF:000227">
    <property type="entry name" value="Pentatricopeptide repeat-containing protein At3g13880"/>
    <property type="match status" value="1"/>
</dbReference>
<dbReference type="Pfam" id="PF20430">
    <property type="entry name" value="Eplus_motif"/>
    <property type="match status" value="1"/>
</dbReference>
<evidence type="ECO:0000256" key="2">
    <source>
        <dbReference type="PROSITE-ProRule" id="PRU00708"/>
    </source>
</evidence>
<gene>
    <name evidence="6" type="primary">LOC105049642</name>
</gene>
<dbReference type="InterPro" id="IPR011990">
    <property type="entry name" value="TPR-like_helical_dom_sf"/>
</dbReference>
<dbReference type="GO" id="GO:0008270">
    <property type="term" value="F:zinc ion binding"/>
    <property type="evidence" value="ECO:0007669"/>
    <property type="project" value="InterPro"/>
</dbReference>
<dbReference type="PROSITE" id="PS51375">
    <property type="entry name" value="PPR"/>
    <property type="match status" value="4"/>
</dbReference>
<name>A0A6I9RJN9_ELAGV</name>
<keyword evidence="5" id="KW-1185">Reference proteome</keyword>
<dbReference type="FunFam" id="1.25.40.10:FF:000381">
    <property type="entry name" value="Pentatricopeptide repeat-containing protein"/>
    <property type="match status" value="1"/>
</dbReference>
<dbReference type="InParanoid" id="A0A6I9RJN9"/>
<protein>
    <submittedName>
        <fullName evidence="6">Pentatricopeptide repeat-containing protein At3g24000, mitochondrial-like</fullName>
    </submittedName>
</protein>
<organism evidence="5 6">
    <name type="scientific">Elaeis guineensis var. tenera</name>
    <name type="common">Oil palm</name>
    <dbReference type="NCBI Taxonomy" id="51953"/>
    <lineage>
        <taxon>Eukaryota</taxon>
        <taxon>Viridiplantae</taxon>
        <taxon>Streptophyta</taxon>
        <taxon>Embryophyta</taxon>
        <taxon>Tracheophyta</taxon>
        <taxon>Spermatophyta</taxon>
        <taxon>Magnoliopsida</taxon>
        <taxon>Liliopsida</taxon>
        <taxon>Arecaceae</taxon>
        <taxon>Arecoideae</taxon>
        <taxon>Cocoseae</taxon>
        <taxon>Elaeidinae</taxon>
        <taxon>Elaeis</taxon>
    </lineage>
</organism>
<dbReference type="GO" id="GO:0009451">
    <property type="term" value="P:RNA modification"/>
    <property type="evidence" value="ECO:0007669"/>
    <property type="project" value="InterPro"/>
</dbReference>
<dbReference type="FunFam" id="1.25.40.10:FF:000305">
    <property type="entry name" value="Pentatricopeptide repeat-containing protein mitochondrial"/>
    <property type="match status" value="1"/>
</dbReference>
<keyword evidence="1" id="KW-0677">Repeat</keyword>
<feature type="domain" description="DYW" evidence="4">
    <location>
        <begin position="686"/>
        <end position="778"/>
    </location>
</feature>
<dbReference type="AlphaFoldDB" id="A0A6I9RJN9"/>
<dbReference type="Proteomes" id="UP000504607">
    <property type="component" value="Chromosome 8"/>
</dbReference>
<feature type="compositionally biased region" description="Polar residues" evidence="3">
    <location>
        <begin position="24"/>
        <end position="41"/>
    </location>
</feature>
<feature type="repeat" description="PPR" evidence="2">
    <location>
        <begin position="370"/>
        <end position="404"/>
    </location>
</feature>